<organism evidence="2 3">
    <name type="scientific">Mycena indigotica</name>
    <dbReference type="NCBI Taxonomy" id="2126181"/>
    <lineage>
        <taxon>Eukaryota</taxon>
        <taxon>Fungi</taxon>
        <taxon>Dikarya</taxon>
        <taxon>Basidiomycota</taxon>
        <taxon>Agaricomycotina</taxon>
        <taxon>Agaricomycetes</taxon>
        <taxon>Agaricomycetidae</taxon>
        <taxon>Agaricales</taxon>
        <taxon>Marasmiineae</taxon>
        <taxon>Mycenaceae</taxon>
        <taxon>Mycena</taxon>
    </lineage>
</organism>
<keyword evidence="3" id="KW-1185">Reference proteome</keyword>
<comment type="caution">
    <text evidence="2">The sequence shown here is derived from an EMBL/GenBank/DDBJ whole genome shotgun (WGS) entry which is preliminary data.</text>
</comment>
<feature type="compositionally biased region" description="Pro residues" evidence="1">
    <location>
        <begin position="160"/>
        <end position="170"/>
    </location>
</feature>
<dbReference type="OrthoDB" id="3270058at2759"/>
<feature type="compositionally biased region" description="Basic and acidic residues" evidence="1">
    <location>
        <begin position="219"/>
        <end position="229"/>
    </location>
</feature>
<feature type="region of interest" description="Disordered" evidence="1">
    <location>
        <begin position="219"/>
        <end position="260"/>
    </location>
</feature>
<accession>A0A8H6WAT3</accession>
<name>A0A8H6WAT3_9AGAR</name>
<dbReference type="EMBL" id="JACAZF010000002">
    <property type="protein sequence ID" value="KAF7311909.1"/>
    <property type="molecule type" value="Genomic_DNA"/>
</dbReference>
<dbReference type="AlphaFoldDB" id="A0A8H6WAT3"/>
<dbReference type="Proteomes" id="UP000636479">
    <property type="component" value="Unassembled WGS sequence"/>
</dbReference>
<dbReference type="RefSeq" id="XP_037224017.1">
    <property type="nucleotide sequence ID" value="XM_037358922.1"/>
</dbReference>
<dbReference type="GeneID" id="59341438"/>
<proteinExistence type="predicted"/>
<evidence type="ECO:0000313" key="2">
    <source>
        <dbReference type="EMBL" id="KAF7311909.1"/>
    </source>
</evidence>
<reference evidence="2" key="1">
    <citation type="submission" date="2020-05" db="EMBL/GenBank/DDBJ databases">
        <title>Mycena genomes resolve the evolution of fungal bioluminescence.</title>
        <authorList>
            <person name="Tsai I.J."/>
        </authorList>
    </citation>
    <scope>NUCLEOTIDE SEQUENCE</scope>
    <source>
        <strain evidence="2">171206Taipei</strain>
    </source>
</reference>
<protein>
    <submittedName>
        <fullName evidence="2">Uncharacterized protein</fullName>
    </submittedName>
</protein>
<sequence>MSGASTAMPMPNGMTHASLLAAKSAELKFWILQTNEMQGKKALKVTGKVEDLRQRLATYYGLDLTVTSQTATTHTPAPLTLDQHIIARQWEGLAEMGQEWLNTTAEGREFRLVRDVGALALQDGPLDPPSSSRSPTPVLLRISSPPLGARADTQIITSPSPLPVQPPQPPQQHLDSELHGLSSLAEAIEGLNRVQGLKDSVAQIKSGLVASVRRRYGPKDKLVDERDNSESEDSDADGVHSSKKRRGRGADPSWEKHKGTLTKRERLGGILYGKQDFDGDEARFFKYFKMPHDSEAGVETKRKRVPKNDDGYRPFRRVVEAYPWCKKDIQAERNKSELLK</sequence>
<feature type="region of interest" description="Disordered" evidence="1">
    <location>
        <begin position="121"/>
        <end position="176"/>
    </location>
</feature>
<evidence type="ECO:0000313" key="3">
    <source>
        <dbReference type="Proteomes" id="UP000636479"/>
    </source>
</evidence>
<gene>
    <name evidence="2" type="ORF">MIND_00202300</name>
</gene>
<evidence type="ECO:0000256" key="1">
    <source>
        <dbReference type="SAM" id="MobiDB-lite"/>
    </source>
</evidence>